<protein>
    <submittedName>
        <fullName evidence="2">Uncharacterized protein</fullName>
    </submittedName>
</protein>
<organism evidence="2 3">
    <name type="scientific">Portunus trituberculatus</name>
    <name type="common">Swimming crab</name>
    <name type="synonym">Neptunus trituberculatus</name>
    <dbReference type="NCBI Taxonomy" id="210409"/>
    <lineage>
        <taxon>Eukaryota</taxon>
        <taxon>Metazoa</taxon>
        <taxon>Ecdysozoa</taxon>
        <taxon>Arthropoda</taxon>
        <taxon>Crustacea</taxon>
        <taxon>Multicrustacea</taxon>
        <taxon>Malacostraca</taxon>
        <taxon>Eumalacostraca</taxon>
        <taxon>Eucarida</taxon>
        <taxon>Decapoda</taxon>
        <taxon>Pleocyemata</taxon>
        <taxon>Brachyura</taxon>
        <taxon>Eubrachyura</taxon>
        <taxon>Portunoidea</taxon>
        <taxon>Portunidae</taxon>
        <taxon>Portuninae</taxon>
        <taxon>Portunus</taxon>
    </lineage>
</organism>
<name>A0A5B7E3X9_PORTR</name>
<evidence type="ECO:0000313" key="3">
    <source>
        <dbReference type="Proteomes" id="UP000324222"/>
    </source>
</evidence>
<keyword evidence="3" id="KW-1185">Reference proteome</keyword>
<dbReference type="AlphaFoldDB" id="A0A5B7E3X9"/>
<accession>A0A5B7E3X9</accession>
<gene>
    <name evidence="2" type="ORF">E2C01_020624</name>
</gene>
<proteinExistence type="predicted"/>
<dbReference type="EMBL" id="VSRR010001751">
    <property type="protein sequence ID" value="MPC27454.1"/>
    <property type="molecule type" value="Genomic_DNA"/>
</dbReference>
<evidence type="ECO:0000256" key="1">
    <source>
        <dbReference type="SAM" id="MobiDB-lite"/>
    </source>
</evidence>
<feature type="region of interest" description="Disordered" evidence="1">
    <location>
        <begin position="49"/>
        <end position="78"/>
    </location>
</feature>
<evidence type="ECO:0000313" key="2">
    <source>
        <dbReference type="EMBL" id="MPC27454.1"/>
    </source>
</evidence>
<feature type="compositionally biased region" description="Basic residues" evidence="1">
    <location>
        <begin position="68"/>
        <end position="78"/>
    </location>
</feature>
<reference evidence="2 3" key="1">
    <citation type="submission" date="2019-05" db="EMBL/GenBank/DDBJ databases">
        <title>Another draft genome of Portunus trituberculatus and its Hox gene families provides insights of decapod evolution.</title>
        <authorList>
            <person name="Jeong J.-H."/>
            <person name="Song I."/>
            <person name="Kim S."/>
            <person name="Choi T."/>
            <person name="Kim D."/>
            <person name="Ryu S."/>
            <person name="Kim W."/>
        </authorList>
    </citation>
    <scope>NUCLEOTIDE SEQUENCE [LARGE SCALE GENOMIC DNA]</scope>
    <source>
        <tissue evidence="2">Muscle</tissue>
    </source>
</reference>
<dbReference type="Proteomes" id="UP000324222">
    <property type="component" value="Unassembled WGS sequence"/>
</dbReference>
<sequence length="78" mass="8487">MGVREGAGGGREGQSLTPLLSLFLTAYPASNPPYRAEFGKRLVRSKESRGYEGQDSVYPSAISASHGKQIRKYSHWSG</sequence>
<comment type="caution">
    <text evidence="2">The sequence shown here is derived from an EMBL/GenBank/DDBJ whole genome shotgun (WGS) entry which is preliminary data.</text>
</comment>